<dbReference type="Proteomes" id="UP000280444">
    <property type="component" value="Unassembled WGS sequence"/>
</dbReference>
<reference evidence="9 10" key="1">
    <citation type="submission" date="2018-11" db="EMBL/GenBank/DDBJ databases">
        <title>Genomes From Bacteria Associated with the Canine Oral Cavity: a Test Case for Automated Genome-Based Taxonomic Assignment.</title>
        <authorList>
            <person name="Coil D.A."/>
            <person name="Jospin G."/>
            <person name="Darling A.E."/>
            <person name="Wallis C."/>
            <person name="Davis I.J."/>
            <person name="Harris S."/>
            <person name="Eisen J.A."/>
            <person name="Holcombe L.J."/>
            <person name="O'Flynn C."/>
        </authorList>
    </citation>
    <scope>NUCLEOTIDE SEQUENCE [LARGE SCALE GENOMIC DNA]</scope>
    <source>
        <strain evidence="9 10">OH770</strain>
    </source>
</reference>
<accession>A0A3P1SGP0</accession>
<dbReference type="OrthoDB" id="9801163at2"/>
<feature type="transmembrane region" description="Helical" evidence="7">
    <location>
        <begin position="70"/>
        <end position="89"/>
    </location>
</feature>
<keyword evidence="6 7" id="KW-0472">Membrane</keyword>
<feature type="transmembrane region" description="Helical" evidence="7">
    <location>
        <begin position="220"/>
        <end position="240"/>
    </location>
</feature>
<keyword evidence="4 7" id="KW-0812">Transmembrane</keyword>
<keyword evidence="5 7" id="KW-1133">Transmembrane helix</keyword>
<dbReference type="PROSITE" id="PS50928">
    <property type="entry name" value="ABC_TM1"/>
    <property type="match status" value="1"/>
</dbReference>
<keyword evidence="10" id="KW-1185">Reference proteome</keyword>
<comment type="caution">
    <text evidence="9">The sequence shown here is derived from an EMBL/GenBank/DDBJ whole genome shotgun (WGS) entry which is preliminary data.</text>
</comment>
<evidence type="ECO:0000313" key="9">
    <source>
        <dbReference type="EMBL" id="RRC96176.1"/>
    </source>
</evidence>
<dbReference type="SUPFAM" id="SSF161098">
    <property type="entry name" value="MetI-like"/>
    <property type="match status" value="1"/>
</dbReference>
<evidence type="ECO:0000256" key="3">
    <source>
        <dbReference type="ARBA" id="ARBA00022475"/>
    </source>
</evidence>
<keyword evidence="3" id="KW-1003">Cell membrane</keyword>
<feature type="domain" description="ABC transmembrane type-1" evidence="8">
    <location>
        <begin position="59"/>
        <end position="244"/>
    </location>
</feature>
<evidence type="ECO:0000259" key="8">
    <source>
        <dbReference type="PROSITE" id="PS50928"/>
    </source>
</evidence>
<sequence length="254" mass="27203">MATRVAQRSWMTVAAPLILLTSLLAAWTVSAARTVEEWRLPSPWIVSERFLTMLTTPGVWRHLAVTAAEAALGSFIGAAIAFPTAYLIYRNCLVRAAVEPFLGATQSLPAIALAPLLVLWVGYGTFAIALLCALIVFFPILISTVVGLRTLDREVLEAASLDGASGWVMLARMELPLAAPSILAGMRNGFTLSITGAIVGEMVMGGDGLGQLLVQSRNNLDTAGMFATIALLCVLSVSIYQSIRYIESRYLEEG</sequence>
<dbReference type="Pfam" id="PF00528">
    <property type="entry name" value="BPD_transp_1"/>
    <property type="match status" value="1"/>
</dbReference>
<proteinExistence type="inferred from homology"/>
<dbReference type="EMBL" id="RQZF01000001">
    <property type="protein sequence ID" value="RRC96176.1"/>
    <property type="molecule type" value="Genomic_DNA"/>
</dbReference>
<keyword evidence="2 7" id="KW-0813">Transport</keyword>
<feature type="transmembrane region" description="Helical" evidence="7">
    <location>
        <begin position="126"/>
        <end position="148"/>
    </location>
</feature>
<dbReference type="RefSeq" id="WP_124867500.1">
    <property type="nucleotide sequence ID" value="NZ_RQZF01000001.1"/>
</dbReference>
<name>A0A3P1SGP0_9ACTO</name>
<evidence type="ECO:0000313" key="10">
    <source>
        <dbReference type="Proteomes" id="UP000280444"/>
    </source>
</evidence>
<dbReference type="AlphaFoldDB" id="A0A3P1SGP0"/>
<evidence type="ECO:0000256" key="4">
    <source>
        <dbReference type="ARBA" id="ARBA00022692"/>
    </source>
</evidence>
<protein>
    <submittedName>
        <fullName evidence="9">ABC transporter permease</fullName>
    </submittedName>
</protein>
<feature type="transmembrane region" description="Helical" evidence="7">
    <location>
        <begin position="177"/>
        <end position="200"/>
    </location>
</feature>
<dbReference type="InterPro" id="IPR000515">
    <property type="entry name" value="MetI-like"/>
</dbReference>
<comment type="subcellular location">
    <subcellularLocation>
        <location evidence="1 7">Cell membrane</location>
        <topology evidence="1 7">Multi-pass membrane protein</topology>
    </subcellularLocation>
</comment>
<feature type="transmembrane region" description="Helical" evidence="7">
    <location>
        <begin position="101"/>
        <end position="120"/>
    </location>
</feature>
<evidence type="ECO:0000256" key="1">
    <source>
        <dbReference type="ARBA" id="ARBA00004651"/>
    </source>
</evidence>
<evidence type="ECO:0000256" key="5">
    <source>
        <dbReference type="ARBA" id="ARBA00022989"/>
    </source>
</evidence>
<evidence type="ECO:0000256" key="7">
    <source>
        <dbReference type="RuleBase" id="RU363032"/>
    </source>
</evidence>
<dbReference type="PANTHER" id="PTHR30151:SF20">
    <property type="entry name" value="ABC TRANSPORTER PERMEASE PROTEIN HI_0355-RELATED"/>
    <property type="match status" value="1"/>
</dbReference>
<dbReference type="GO" id="GO:0055085">
    <property type="term" value="P:transmembrane transport"/>
    <property type="evidence" value="ECO:0007669"/>
    <property type="project" value="InterPro"/>
</dbReference>
<dbReference type="CDD" id="cd06261">
    <property type="entry name" value="TM_PBP2"/>
    <property type="match status" value="1"/>
</dbReference>
<organism evidence="9 10">
    <name type="scientific">Schaalia canis</name>
    <dbReference type="NCBI Taxonomy" id="100469"/>
    <lineage>
        <taxon>Bacteria</taxon>
        <taxon>Bacillati</taxon>
        <taxon>Actinomycetota</taxon>
        <taxon>Actinomycetes</taxon>
        <taxon>Actinomycetales</taxon>
        <taxon>Actinomycetaceae</taxon>
        <taxon>Schaalia</taxon>
    </lineage>
</organism>
<dbReference type="GO" id="GO:0005886">
    <property type="term" value="C:plasma membrane"/>
    <property type="evidence" value="ECO:0007669"/>
    <property type="project" value="UniProtKB-SubCell"/>
</dbReference>
<dbReference type="PANTHER" id="PTHR30151">
    <property type="entry name" value="ALKANE SULFONATE ABC TRANSPORTER-RELATED, MEMBRANE SUBUNIT"/>
    <property type="match status" value="1"/>
</dbReference>
<dbReference type="InterPro" id="IPR035906">
    <property type="entry name" value="MetI-like_sf"/>
</dbReference>
<dbReference type="Gene3D" id="1.10.3720.10">
    <property type="entry name" value="MetI-like"/>
    <property type="match status" value="1"/>
</dbReference>
<evidence type="ECO:0000256" key="2">
    <source>
        <dbReference type="ARBA" id="ARBA00022448"/>
    </source>
</evidence>
<gene>
    <name evidence="9" type="ORF">EII11_00415</name>
</gene>
<comment type="similarity">
    <text evidence="7">Belongs to the binding-protein-dependent transport system permease family.</text>
</comment>
<evidence type="ECO:0000256" key="6">
    <source>
        <dbReference type="ARBA" id="ARBA00023136"/>
    </source>
</evidence>